<dbReference type="RefSeq" id="WP_089224747.1">
    <property type="nucleotide sequence ID" value="NZ_FZOF01000007.1"/>
</dbReference>
<dbReference type="OrthoDB" id="3628931at2"/>
<dbReference type="EMBL" id="FZOF01000007">
    <property type="protein sequence ID" value="SNS66595.1"/>
    <property type="molecule type" value="Genomic_DNA"/>
</dbReference>
<evidence type="ECO:0000259" key="2">
    <source>
        <dbReference type="Pfam" id="PF13828"/>
    </source>
</evidence>
<name>A0A239GCD4_9ACTN</name>
<dbReference type="Proteomes" id="UP000198280">
    <property type="component" value="Unassembled WGS sequence"/>
</dbReference>
<dbReference type="InterPro" id="IPR026004">
    <property type="entry name" value="Septum_form"/>
</dbReference>
<keyword evidence="5" id="KW-1185">Reference proteome</keyword>
<organism evidence="4 5">
    <name type="scientific">Actinacidiphila glaucinigra</name>
    <dbReference type="NCBI Taxonomy" id="235986"/>
    <lineage>
        <taxon>Bacteria</taxon>
        <taxon>Bacillati</taxon>
        <taxon>Actinomycetota</taxon>
        <taxon>Actinomycetes</taxon>
        <taxon>Kitasatosporales</taxon>
        <taxon>Streptomycetaceae</taxon>
        <taxon>Actinacidiphila</taxon>
    </lineage>
</organism>
<dbReference type="Pfam" id="PF13845">
    <property type="entry name" value="Septum_form"/>
    <property type="match status" value="1"/>
</dbReference>
<dbReference type="AlphaFoldDB" id="A0A239GCD4"/>
<proteinExistence type="predicted"/>
<dbReference type="Pfam" id="PF13828">
    <property type="entry name" value="DUF4190"/>
    <property type="match status" value="1"/>
</dbReference>
<keyword evidence="1" id="KW-1133">Transmembrane helix</keyword>
<reference evidence="4 5" key="1">
    <citation type="submission" date="2017-06" db="EMBL/GenBank/DDBJ databases">
        <authorList>
            <person name="Kim H.J."/>
            <person name="Triplett B.A."/>
        </authorList>
    </citation>
    <scope>NUCLEOTIDE SEQUENCE [LARGE SCALE GENOMIC DNA]</scope>
    <source>
        <strain evidence="4 5">CGMCC 4.1858</strain>
    </source>
</reference>
<evidence type="ECO:0000256" key="1">
    <source>
        <dbReference type="SAM" id="Phobius"/>
    </source>
</evidence>
<sequence length="349" mass="37232">MDSPYPAPPPAPPRPPLDKIAVAALVAGLLCGLPVVGVVLGAVALSRIKRTGDRGKGFAVTGLVLSALGTLYLAVMAAGGAFQSDKGAEDTLPVGLRDGDSAFSLHKGDCVDTPHDDLEDRIANMATVPCARTHTAEVFGVFELPDDGYPGDDSISRTAESRCWKLTSAYAMDTWAFPKDVEVYYFAPSSESWVWGDREVSCMFGKDEGPLKGSLRQDETTLDEHQVAYLKAVNTFDDAKAEAPEAEYVEDDLDAYKQWAEDVTAALDEEARILRAHEWPAAVKQHVAAIDAEIAAARPLWAKAAKAEDAGTYYDHYEAAEDLSGDEAAVKARAALDLATSVPAADAEA</sequence>
<feature type="transmembrane region" description="Helical" evidence="1">
    <location>
        <begin position="20"/>
        <end position="45"/>
    </location>
</feature>
<protein>
    <submittedName>
        <fullName evidence="4">Septum formation</fullName>
    </submittedName>
</protein>
<keyword evidence="1" id="KW-0472">Membrane</keyword>
<keyword evidence="1" id="KW-0812">Transmembrane</keyword>
<accession>A0A239GCD4</accession>
<feature type="domain" description="Septum formation-related" evidence="3">
    <location>
        <begin position="96"/>
        <end position="202"/>
    </location>
</feature>
<feature type="domain" description="DUF4190" evidence="2">
    <location>
        <begin position="21"/>
        <end position="75"/>
    </location>
</feature>
<evidence type="ECO:0000259" key="3">
    <source>
        <dbReference type="Pfam" id="PF13845"/>
    </source>
</evidence>
<evidence type="ECO:0000313" key="5">
    <source>
        <dbReference type="Proteomes" id="UP000198280"/>
    </source>
</evidence>
<gene>
    <name evidence="4" type="ORF">SAMN05216252_107327</name>
</gene>
<dbReference type="InterPro" id="IPR025241">
    <property type="entry name" value="DUF4190"/>
</dbReference>
<feature type="transmembrane region" description="Helical" evidence="1">
    <location>
        <begin position="57"/>
        <end position="82"/>
    </location>
</feature>
<evidence type="ECO:0000313" key="4">
    <source>
        <dbReference type="EMBL" id="SNS66595.1"/>
    </source>
</evidence>